<evidence type="ECO:0000256" key="10">
    <source>
        <dbReference type="HAMAP-Rule" id="MF_00463"/>
    </source>
</evidence>
<feature type="binding site" evidence="10">
    <location>
        <position position="178"/>
    </location>
    <ligand>
        <name>[4Fe-4S] cluster</name>
        <dbReference type="ChEBI" id="CHEBI:49883"/>
        <label>3</label>
    </ligand>
</feature>
<dbReference type="Pfam" id="PF13187">
    <property type="entry name" value="Fer4_9"/>
    <property type="match status" value="1"/>
</dbReference>
<accession>A0ABU4JN76</accession>
<keyword evidence="1 10" id="KW-0813">Transport</keyword>
<feature type="binding site" evidence="10">
    <location>
        <position position="172"/>
    </location>
    <ligand>
        <name>[4Fe-4S] cluster</name>
        <dbReference type="ChEBI" id="CHEBI:49883"/>
        <label>3</label>
    </ligand>
</feature>
<dbReference type="CDD" id="cd10549">
    <property type="entry name" value="MtMvhB_like"/>
    <property type="match status" value="1"/>
</dbReference>
<dbReference type="NCBIfam" id="TIGR01944">
    <property type="entry name" value="rnfB"/>
    <property type="match status" value="1"/>
</dbReference>
<dbReference type="Pfam" id="PF00037">
    <property type="entry name" value="Fer4"/>
    <property type="match status" value="1"/>
</dbReference>
<feature type="binding site" evidence="10">
    <location>
        <position position="182"/>
    </location>
    <ligand>
        <name>[4Fe-4S] cluster</name>
        <dbReference type="ChEBI" id="CHEBI:49883"/>
        <label>2</label>
    </ligand>
</feature>
<dbReference type="SUPFAM" id="SSF54862">
    <property type="entry name" value="4Fe-4S ferredoxins"/>
    <property type="match status" value="1"/>
</dbReference>
<evidence type="ECO:0000256" key="7">
    <source>
        <dbReference type="ARBA" id="ARBA00023004"/>
    </source>
</evidence>
<keyword evidence="5 10" id="KW-1278">Translocase</keyword>
<dbReference type="Gene3D" id="3.30.70.20">
    <property type="match status" value="2"/>
</dbReference>
<feature type="region of interest" description="Hydrophobic" evidence="10">
    <location>
        <begin position="1"/>
        <end position="26"/>
    </location>
</feature>
<dbReference type="PROSITE" id="PS51379">
    <property type="entry name" value="4FE4S_FER_2"/>
    <property type="match status" value="4"/>
</dbReference>
<evidence type="ECO:0000313" key="15">
    <source>
        <dbReference type="Proteomes" id="UP001281656"/>
    </source>
</evidence>
<feature type="binding site" evidence="10">
    <location>
        <position position="75"/>
    </location>
    <ligand>
        <name>[4Fe-4S] cluster</name>
        <dbReference type="ChEBI" id="CHEBI:49883"/>
        <label>1</label>
    </ligand>
</feature>
<feature type="binding site" evidence="10">
    <location>
        <position position="152"/>
    </location>
    <ligand>
        <name>[4Fe-4S] cluster</name>
        <dbReference type="ChEBI" id="CHEBI:49883"/>
        <label>3</label>
    </ligand>
</feature>
<feature type="binding site" evidence="10">
    <location>
        <position position="52"/>
    </location>
    <ligand>
        <name>[4Fe-4S] cluster</name>
        <dbReference type="ChEBI" id="CHEBI:49883"/>
        <label>1</label>
    </ligand>
</feature>
<dbReference type="PROSITE" id="PS00198">
    <property type="entry name" value="4FE4S_FER_1"/>
    <property type="match status" value="2"/>
</dbReference>
<sequence length="286" mass="29964">MSTPILVLIVMTIVGLIFGFVLAYVNKKFAVEVNPLIHMVEDILPKGQCGACGYAGCAGYAEAVVLDADVPPNLCIPGKKPVANMVAELTGKVAPEVEPRVAQVRCAGSHSKAIRNYKYQGIEDCVAAGLLQGGPKGCQYGCLGFGTCVKNCPFGAMTMSEEGLPIVNEKKCTGCGKCETVCPKKVMHMVPIGSPVSINCNSKDKGAVARKLCDISCIGCGICAKNCPHDAVKVENNLAVVDSHICIEKCDNPTCVLKCPTGAIKAAEGVKTIVESQQEIASNNSN</sequence>
<keyword evidence="4 10" id="KW-0677">Repeat</keyword>
<dbReference type="EC" id="7.-.-.-" evidence="10"/>
<keyword evidence="10" id="KW-1003">Cell membrane</keyword>
<comment type="function">
    <text evidence="10">Part of a membrane-bound complex that couples electron transfer with translocation of ions across the membrane.</text>
</comment>
<comment type="caution">
    <text evidence="10">Lacks conserved residue(s) required for the propagation of feature annotation.</text>
</comment>
<protein>
    <recommendedName>
        <fullName evidence="10">Ion-translocating oxidoreductase complex subunit B</fullName>
        <ecNumber evidence="10">7.-.-.-</ecNumber>
    </recommendedName>
    <alternativeName>
        <fullName evidence="10">Rnf electron transport complex subunit B</fullName>
    </alternativeName>
</protein>
<dbReference type="InterPro" id="IPR010207">
    <property type="entry name" value="Elect_transpt_cplx_RnfB/RsxB"/>
</dbReference>
<keyword evidence="11" id="KW-1133">Transmembrane helix</keyword>
<feature type="binding site" evidence="10">
    <location>
        <position position="148"/>
    </location>
    <ligand>
        <name>[4Fe-4S] cluster</name>
        <dbReference type="ChEBI" id="CHEBI:49883"/>
        <label>2</label>
    </ligand>
</feature>
<comment type="subunit">
    <text evidence="10">The complex is composed of six subunits: RnfA, RnfB, RnfC, RnfD, RnfE and RnfG.</text>
</comment>
<comment type="subcellular location">
    <subcellularLocation>
        <location evidence="10">Cell membrane</location>
    </subcellularLocation>
</comment>
<keyword evidence="11" id="KW-0812">Transmembrane</keyword>
<keyword evidence="15" id="KW-1185">Reference proteome</keyword>
<feature type="domain" description="4Fe-4S ferredoxin-type" evidence="12">
    <location>
        <begin position="206"/>
        <end position="237"/>
    </location>
</feature>
<dbReference type="InterPro" id="IPR017900">
    <property type="entry name" value="4Fe4S_Fe_S_CS"/>
</dbReference>
<keyword evidence="9 10" id="KW-0472">Membrane</keyword>
<evidence type="ECO:0000256" key="6">
    <source>
        <dbReference type="ARBA" id="ARBA00022982"/>
    </source>
</evidence>
<feature type="domain" description="4Fe-4S" evidence="13">
    <location>
        <begin position="32"/>
        <end position="92"/>
    </location>
</feature>
<keyword evidence="2 10" id="KW-0004">4Fe-4S</keyword>
<evidence type="ECO:0000256" key="3">
    <source>
        <dbReference type="ARBA" id="ARBA00022723"/>
    </source>
</evidence>
<organism evidence="14 15">
    <name type="scientific">Clostridium tanneri</name>
    <dbReference type="NCBI Taxonomy" id="3037988"/>
    <lineage>
        <taxon>Bacteria</taxon>
        <taxon>Bacillati</taxon>
        <taxon>Bacillota</taxon>
        <taxon>Clostridia</taxon>
        <taxon>Eubacteriales</taxon>
        <taxon>Clostridiaceae</taxon>
        <taxon>Clostridium</taxon>
    </lineage>
</organism>
<comment type="similarity">
    <text evidence="10">Belongs to the 4Fe4S bacterial-type ferredoxin family. RnfB subfamily.</text>
</comment>
<feature type="domain" description="4Fe-4S ferredoxin-type" evidence="12">
    <location>
        <begin position="133"/>
        <end position="162"/>
    </location>
</feature>
<keyword evidence="3 10" id="KW-0479">Metal-binding</keyword>
<dbReference type="InterPro" id="IPR007202">
    <property type="entry name" value="4Fe-4S_dom"/>
</dbReference>
<feature type="binding site" evidence="10">
    <location>
        <position position="138"/>
    </location>
    <ligand>
        <name>[4Fe-4S] cluster</name>
        <dbReference type="ChEBI" id="CHEBI:49883"/>
        <label>2</label>
    </ligand>
</feature>
<dbReference type="Proteomes" id="UP001281656">
    <property type="component" value="Unassembled WGS sequence"/>
</dbReference>
<keyword evidence="7 10" id="KW-0408">Iron</keyword>
<dbReference type="InterPro" id="IPR050395">
    <property type="entry name" value="4Fe4S_Ferredoxin_RnfB"/>
</dbReference>
<dbReference type="EMBL" id="JARUJP010000001">
    <property type="protein sequence ID" value="MDW8799552.1"/>
    <property type="molecule type" value="Genomic_DNA"/>
</dbReference>
<evidence type="ECO:0000256" key="5">
    <source>
        <dbReference type="ARBA" id="ARBA00022967"/>
    </source>
</evidence>
<feature type="binding site" evidence="10">
    <location>
        <position position="142"/>
    </location>
    <ligand>
        <name>[4Fe-4S] cluster</name>
        <dbReference type="ChEBI" id="CHEBI:49883"/>
        <label>2</label>
    </ligand>
</feature>
<feature type="binding site" evidence="10">
    <location>
        <position position="57"/>
    </location>
    <ligand>
        <name>[4Fe-4S] cluster</name>
        <dbReference type="ChEBI" id="CHEBI:49883"/>
        <label>1</label>
    </ligand>
</feature>
<gene>
    <name evidence="10" type="primary">rnfB</name>
    <name evidence="14" type="ORF">P8V03_00115</name>
</gene>
<dbReference type="RefSeq" id="WP_318796281.1">
    <property type="nucleotide sequence ID" value="NZ_JARUJP010000001.1"/>
</dbReference>
<evidence type="ECO:0000256" key="11">
    <source>
        <dbReference type="SAM" id="Phobius"/>
    </source>
</evidence>
<dbReference type="PANTHER" id="PTHR43560:SF1">
    <property type="entry name" value="ION-TRANSLOCATING OXIDOREDUCTASE COMPLEX SUBUNIT B"/>
    <property type="match status" value="1"/>
</dbReference>
<name>A0ABU4JN76_9CLOT</name>
<evidence type="ECO:0000256" key="2">
    <source>
        <dbReference type="ARBA" id="ARBA00022485"/>
    </source>
</evidence>
<evidence type="ECO:0000313" key="14">
    <source>
        <dbReference type="EMBL" id="MDW8799552.1"/>
    </source>
</evidence>
<feature type="transmembrane region" description="Helical" evidence="11">
    <location>
        <begin position="6"/>
        <end position="25"/>
    </location>
</feature>
<proteinExistence type="inferred from homology"/>
<dbReference type="PROSITE" id="PS51656">
    <property type="entry name" value="4FE4S"/>
    <property type="match status" value="1"/>
</dbReference>
<keyword evidence="8 10" id="KW-0411">Iron-sulfur</keyword>
<dbReference type="PRINTS" id="PR01868">
    <property type="entry name" value="ABCEFAMILY"/>
</dbReference>
<dbReference type="InterPro" id="IPR017896">
    <property type="entry name" value="4Fe4S_Fe-S-bd"/>
</dbReference>
<keyword evidence="6 10" id="KW-0249">Electron transport</keyword>
<comment type="cofactor">
    <cofactor evidence="10">
        <name>[4Fe-4S] cluster</name>
        <dbReference type="ChEBI" id="CHEBI:49883"/>
    </cofactor>
    <text evidence="10">Binds 3 [4Fe-4S] clusters.</text>
</comment>
<evidence type="ECO:0000256" key="4">
    <source>
        <dbReference type="ARBA" id="ARBA00022737"/>
    </source>
</evidence>
<comment type="caution">
    <text evidence="14">The sequence shown here is derived from an EMBL/GenBank/DDBJ whole genome shotgun (WGS) entry which is preliminary data.</text>
</comment>
<dbReference type="InterPro" id="IPR013283">
    <property type="entry name" value="RLI1"/>
</dbReference>
<evidence type="ECO:0000256" key="1">
    <source>
        <dbReference type="ARBA" id="ARBA00022448"/>
    </source>
</evidence>
<dbReference type="Gene3D" id="1.10.15.40">
    <property type="entry name" value="Electron transport complex subunit B, putative Fe-S cluster"/>
    <property type="match status" value="1"/>
</dbReference>
<feature type="binding site" evidence="10">
    <location>
        <position position="49"/>
    </location>
    <ligand>
        <name>[4Fe-4S] cluster</name>
        <dbReference type="ChEBI" id="CHEBI:49883"/>
        <label>1</label>
    </ligand>
</feature>
<evidence type="ECO:0000256" key="9">
    <source>
        <dbReference type="ARBA" id="ARBA00023136"/>
    </source>
</evidence>
<dbReference type="PANTHER" id="PTHR43560">
    <property type="entry name" value="ION-TRANSLOCATING OXIDOREDUCTASE COMPLEX SUBUNIT B"/>
    <property type="match status" value="1"/>
</dbReference>
<feature type="domain" description="4Fe-4S ferredoxin-type" evidence="12">
    <location>
        <begin position="239"/>
        <end position="269"/>
    </location>
</feature>
<feature type="domain" description="4Fe-4S ferredoxin-type" evidence="12">
    <location>
        <begin position="163"/>
        <end position="192"/>
    </location>
</feature>
<reference evidence="14 15" key="1">
    <citation type="submission" date="2023-04" db="EMBL/GenBank/DDBJ databases">
        <title>Clostridium tannerae sp. nov., isolated from the fecal material of an alpaca.</title>
        <authorList>
            <person name="Miller S."/>
            <person name="Hendry M."/>
            <person name="King J."/>
            <person name="Sankaranarayanan K."/>
            <person name="Lawson P.A."/>
        </authorList>
    </citation>
    <scope>NUCLEOTIDE SEQUENCE [LARGE SCALE GENOMIC DNA]</scope>
    <source>
        <strain evidence="14 15">A1-XYC3</strain>
    </source>
</reference>
<dbReference type="Pfam" id="PF04060">
    <property type="entry name" value="FeS"/>
    <property type="match status" value="1"/>
</dbReference>
<dbReference type="NCBIfam" id="NF005503">
    <property type="entry name" value="PRK07118.1-2"/>
    <property type="match status" value="1"/>
</dbReference>
<evidence type="ECO:0000259" key="13">
    <source>
        <dbReference type="PROSITE" id="PS51656"/>
    </source>
</evidence>
<feature type="binding site" evidence="10">
    <location>
        <position position="175"/>
    </location>
    <ligand>
        <name>[4Fe-4S] cluster</name>
        <dbReference type="ChEBI" id="CHEBI:49883"/>
        <label>3</label>
    </ligand>
</feature>
<dbReference type="HAMAP" id="MF_00463">
    <property type="entry name" value="RsxB_RnfB"/>
    <property type="match status" value="1"/>
</dbReference>
<evidence type="ECO:0000256" key="8">
    <source>
        <dbReference type="ARBA" id="ARBA00023014"/>
    </source>
</evidence>
<evidence type="ECO:0000259" key="12">
    <source>
        <dbReference type="PROSITE" id="PS51379"/>
    </source>
</evidence>